<dbReference type="InterPro" id="IPR002523">
    <property type="entry name" value="MgTranspt_CorA/ZnTranspt_ZntB"/>
</dbReference>
<dbReference type="Pfam" id="PF01544">
    <property type="entry name" value="CorA"/>
    <property type="match status" value="1"/>
</dbReference>
<name>A0A3A6QJ84_9VIBR</name>
<gene>
    <name evidence="12" type="ORF">DZ860_06950</name>
</gene>
<proteinExistence type="inferred from homology"/>
<dbReference type="Gene3D" id="1.20.58.340">
    <property type="entry name" value="Magnesium transport protein CorA, transmembrane region"/>
    <property type="match status" value="2"/>
</dbReference>
<dbReference type="Proteomes" id="UP000273252">
    <property type="component" value="Unassembled WGS sequence"/>
</dbReference>
<keyword evidence="7" id="KW-0862">Zinc</keyword>
<evidence type="ECO:0000256" key="7">
    <source>
        <dbReference type="ARBA" id="ARBA00022833"/>
    </source>
</evidence>
<evidence type="ECO:0000256" key="1">
    <source>
        <dbReference type="ARBA" id="ARBA00004651"/>
    </source>
</evidence>
<evidence type="ECO:0000256" key="5">
    <source>
        <dbReference type="ARBA" id="ARBA00022519"/>
    </source>
</evidence>
<dbReference type="PANTHER" id="PTHR46494">
    <property type="entry name" value="CORA FAMILY METAL ION TRANSPORTER (EUROFUNG)"/>
    <property type="match status" value="1"/>
</dbReference>
<dbReference type="OrthoDB" id="9803484at2"/>
<keyword evidence="3" id="KW-0813">Transport</keyword>
<dbReference type="PANTHER" id="PTHR46494:SF3">
    <property type="entry name" value="ZINC TRANSPORT PROTEIN ZNTB"/>
    <property type="match status" value="1"/>
</dbReference>
<dbReference type="GO" id="GO:0000287">
    <property type="term" value="F:magnesium ion binding"/>
    <property type="evidence" value="ECO:0007669"/>
    <property type="project" value="TreeGrafter"/>
</dbReference>
<dbReference type="InterPro" id="IPR045861">
    <property type="entry name" value="CorA_cytoplasmic_dom"/>
</dbReference>
<feature type="transmembrane region" description="Helical" evidence="11">
    <location>
        <begin position="275"/>
        <end position="296"/>
    </location>
</feature>
<dbReference type="GO" id="GO:0015087">
    <property type="term" value="F:cobalt ion transmembrane transporter activity"/>
    <property type="evidence" value="ECO:0007669"/>
    <property type="project" value="TreeGrafter"/>
</dbReference>
<dbReference type="RefSeq" id="WP_120030214.1">
    <property type="nucleotide sequence ID" value="NZ_QVMU01000004.1"/>
</dbReference>
<keyword evidence="9" id="KW-0406">Ion transport</keyword>
<dbReference type="Gene3D" id="3.30.460.20">
    <property type="entry name" value="CorA soluble domain-like"/>
    <property type="match status" value="1"/>
</dbReference>
<dbReference type="SUPFAM" id="SSF144083">
    <property type="entry name" value="Magnesium transport protein CorA, transmembrane region"/>
    <property type="match status" value="1"/>
</dbReference>
<dbReference type="GO" id="GO:0050897">
    <property type="term" value="F:cobalt ion binding"/>
    <property type="evidence" value="ECO:0007669"/>
    <property type="project" value="TreeGrafter"/>
</dbReference>
<comment type="similarity">
    <text evidence="2">Belongs to the CorA metal ion transporter (MIT) (TC 1.A.35) family.</text>
</comment>
<dbReference type="InterPro" id="IPR045863">
    <property type="entry name" value="CorA_TM1_TM2"/>
</dbReference>
<dbReference type="GO" id="GO:0005886">
    <property type="term" value="C:plasma membrane"/>
    <property type="evidence" value="ECO:0007669"/>
    <property type="project" value="UniProtKB-SubCell"/>
</dbReference>
<sequence length="339" mass="38567">MPIITPLKSHLSNNINDKTKTCWIDVDLSKPDDHHWLTSQSDLSEDLIAFLLRENFVNHRNLHDGSVLIALKVSGEQPTINSLGLVDLKIFIDANRIITIRYHPVMAIDKTYTYLESLKSDSTDTHSLVQEDLIQKSLVQKTEKHEAKVIDVFCHIINNLTDHIEKVTFTMSDQIAVLEDQYFDTGETFDASLLLKLRGDICKTRRILTVLKNTLFIRIEEPTLLTNGEDKTILVRASSHVKLHLDNLDDLLSRIDMLQNLDDSKLSEAMSESSFNLTIVATVFLPLTFVSGLLGMNVGGIPDTHNPWGFWGITSAMILLAISLWVYLYRRLRLIRFGR</sequence>
<evidence type="ECO:0000256" key="9">
    <source>
        <dbReference type="ARBA" id="ARBA00023065"/>
    </source>
</evidence>
<accession>A0A3A6QJ84</accession>
<dbReference type="SUPFAM" id="SSF143865">
    <property type="entry name" value="CorA soluble domain-like"/>
    <property type="match status" value="1"/>
</dbReference>
<keyword evidence="13" id="KW-1185">Reference proteome</keyword>
<feature type="transmembrane region" description="Helical" evidence="11">
    <location>
        <begin position="308"/>
        <end position="329"/>
    </location>
</feature>
<comment type="subcellular location">
    <subcellularLocation>
        <location evidence="1">Cell membrane</location>
        <topology evidence="1">Multi-pass membrane protein</topology>
    </subcellularLocation>
</comment>
<keyword evidence="6 11" id="KW-0812">Transmembrane</keyword>
<dbReference type="EMBL" id="QVMU01000004">
    <property type="protein sequence ID" value="RJX72890.1"/>
    <property type="molecule type" value="Genomic_DNA"/>
</dbReference>
<reference evidence="12 13" key="1">
    <citation type="submission" date="2018-08" db="EMBL/GenBank/DDBJ databases">
        <title>Vibrio isolated from the Eastern China Marginal Seas.</title>
        <authorList>
            <person name="Li Y."/>
        </authorList>
    </citation>
    <scope>NUCLEOTIDE SEQUENCE [LARGE SCALE GENOMIC DNA]</scope>
    <source>
        <strain evidence="12 13">BEI233</strain>
    </source>
</reference>
<evidence type="ECO:0000256" key="6">
    <source>
        <dbReference type="ARBA" id="ARBA00022692"/>
    </source>
</evidence>
<protein>
    <submittedName>
        <fullName evidence="12">Magnesium transporter CorA</fullName>
    </submittedName>
</protein>
<dbReference type="GO" id="GO:0015095">
    <property type="term" value="F:magnesium ion transmembrane transporter activity"/>
    <property type="evidence" value="ECO:0007669"/>
    <property type="project" value="TreeGrafter"/>
</dbReference>
<evidence type="ECO:0000256" key="11">
    <source>
        <dbReference type="SAM" id="Phobius"/>
    </source>
</evidence>
<keyword evidence="5" id="KW-0997">Cell inner membrane</keyword>
<evidence type="ECO:0000256" key="3">
    <source>
        <dbReference type="ARBA" id="ARBA00022448"/>
    </source>
</evidence>
<evidence type="ECO:0000313" key="12">
    <source>
        <dbReference type="EMBL" id="RJX72890.1"/>
    </source>
</evidence>
<evidence type="ECO:0000256" key="2">
    <source>
        <dbReference type="ARBA" id="ARBA00009765"/>
    </source>
</evidence>
<comment type="caution">
    <text evidence="12">The sequence shown here is derived from an EMBL/GenBank/DDBJ whole genome shotgun (WGS) entry which is preliminary data.</text>
</comment>
<evidence type="ECO:0000256" key="10">
    <source>
        <dbReference type="ARBA" id="ARBA00023136"/>
    </source>
</evidence>
<evidence type="ECO:0000256" key="4">
    <source>
        <dbReference type="ARBA" id="ARBA00022475"/>
    </source>
</evidence>
<evidence type="ECO:0000313" key="13">
    <source>
        <dbReference type="Proteomes" id="UP000273252"/>
    </source>
</evidence>
<keyword evidence="4" id="KW-1003">Cell membrane</keyword>
<keyword evidence="10 11" id="KW-0472">Membrane</keyword>
<organism evidence="12 13">
    <name type="scientific">Vibrio sinensis</name>
    <dbReference type="NCBI Taxonomy" id="2302434"/>
    <lineage>
        <taxon>Bacteria</taxon>
        <taxon>Pseudomonadati</taxon>
        <taxon>Pseudomonadota</taxon>
        <taxon>Gammaproteobacteria</taxon>
        <taxon>Vibrionales</taxon>
        <taxon>Vibrionaceae</taxon>
        <taxon>Vibrio</taxon>
    </lineage>
</organism>
<keyword evidence="8 11" id="KW-1133">Transmembrane helix</keyword>
<dbReference type="AlphaFoldDB" id="A0A3A6QJ84"/>
<evidence type="ECO:0000256" key="8">
    <source>
        <dbReference type="ARBA" id="ARBA00022989"/>
    </source>
</evidence>